<dbReference type="EMBL" id="JAFREP010000018">
    <property type="protein sequence ID" value="MBO1320644.1"/>
    <property type="molecule type" value="Genomic_DNA"/>
</dbReference>
<keyword evidence="1" id="KW-0732">Signal</keyword>
<protein>
    <submittedName>
        <fullName evidence="2">DUF481 domain-containing protein</fullName>
    </submittedName>
</protein>
<dbReference type="Proteomes" id="UP000664417">
    <property type="component" value="Unassembled WGS sequence"/>
</dbReference>
<dbReference type="RefSeq" id="WP_207860597.1">
    <property type="nucleotide sequence ID" value="NZ_JAFREP010000018.1"/>
</dbReference>
<evidence type="ECO:0000313" key="2">
    <source>
        <dbReference type="EMBL" id="MBO1320644.1"/>
    </source>
</evidence>
<gene>
    <name evidence="2" type="ORF">J3U88_19355</name>
</gene>
<dbReference type="Pfam" id="PF04338">
    <property type="entry name" value="DUF481"/>
    <property type="match status" value="1"/>
</dbReference>
<feature type="signal peptide" evidence="1">
    <location>
        <begin position="1"/>
        <end position="19"/>
    </location>
</feature>
<sequence length="284" mass="32070">MKQQVLLLLLLSCSAGLFAQEKEAEKKEKYWKDNLDLSLVFSEGNTISNTFSLKNKLSYEKDKHKFVFGVLTIHKDITSETETAVQQDDGSIDFTKVSDTVTIEEKYGARVGYERLLKKHWFFQANADWYRDRFSGVNSRVSAHAGIGRYLVKTDKRVFKIGVAAGYTMEDLTVEGNEKDDFFSPVVNYEWTIKINPKAAFEQKLEMIGNGSDSNDLRGLLDTNLANKFNDHIALKAGLFLLWDNEPALVDVALTNTAGETLDPISVESDKLDSVFTMSLSIFF</sequence>
<dbReference type="InterPro" id="IPR007433">
    <property type="entry name" value="DUF481"/>
</dbReference>
<evidence type="ECO:0000256" key="1">
    <source>
        <dbReference type="SAM" id="SignalP"/>
    </source>
</evidence>
<organism evidence="2 3">
    <name type="scientific">Acanthopleuribacter pedis</name>
    <dbReference type="NCBI Taxonomy" id="442870"/>
    <lineage>
        <taxon>Bacteria</taxon>
        <taxon>Pseudomonadati</taxon>
        <taxon>Acidobacteriota</taxon>
        <taxon>Holophagae</taxon>
        <taxon>Acanthopleuribacterales</taxon>
        <taxon>Acanthopleuribacteraceae</taxon>
        <taxon>Acanthopleuribacter</taxon>
    </lineage>
</organism>
<keyword evidence="3" id="KW-1185">Reference proteome</keyword>
<reference evidence="2" key="1">
    <citation type="submission" date="2021-03" db="EMBL/GenBank/DDBJ databases">
        <authorList>
            <person name="Wang G."/>
        </authorList>
    </citation>
    <scope>NUCLEOTIDE SEQUENCE</scope>
    <source>
        <strain evidence="2">KCTC 12899</strain>
    </source>
</reference>
<accession>A0A8J7QBI1</accession>
<proteinExistence type="predicted"/>
<comment type="caution">
    <text evidence="2">The sequence shown here is derived from an EMBL/GenBank/DDBJ whole genome shotgun (WGS) entry which is preliminary data.</text>
</comment>
<evidence type="ECO:0000313" key="3">
    <source>
        <dbReference type="Proteomes" id="UP000664417"/>
    </source>
</evidence>
<name>A0A8J7QBI1_9BACT</name>
<dbReference type="AlphaFoldDB" id="A0A8J7QBI1"/>
<feature type="chain" id="PRO_5035321005" evidence="1">
    <location>
        <begin position="20"/>
        <end position="284"/>
    </location>
</feature>